<dbReference type="SUPFAM" id="SSF46894">
    <property type="entry name" value="C-terminal effector domain of the bipartite response regulators"/>
    <property type="match status" value="1"/>
</dbReference>
<sequence length="982" mass="104515">MADVPTTPLNALVGREAELRALAALSGVRADPARPAGRSAQAVLLAGDAGVGKTRLLTELRDVAFAEGWQVVAGHSLDFGDSALPYLPFSEVVGRLVTERPDLVDAVAEAHPALGRLRPGRRLLGEESADSLDRGALYEAVHALLTAAAELQPLLLVVEDAHWADSSSRDLMTFLFTRAFAASVAVVVSYRSDDLHRRHPLRRQAAEWARIPGVERLQLEPLPSEAVRTLVRDLHAGPLSEADLAGIVERADGNAFFVEELVGAAGLEHAGELPWGLADLLLLRLEQLRAEGQEVVRDAAVAGRRVGYGLLSAVSGLGAAELDAGLRDAVGHHLLVPNRDDTYAFRHALLAEAVYDDLLPGERTRLHAAYTRAMLADPSLGTAAELARHARAARQPAAALDASIRAGEEAMSVGGPIEAARHFETALELLADPSLPADHEVDVATLGARTVDALVAAGNPPRGLALAVRLLEQLGEDADPVQRAILRAAVADTITVAETRLDPLAYTTPALAEMDPAPSALRARLLHLHARALGFHHRREEAREVGVEALSMAEALGMPRLGSDIAASLAAVNRYDGAADVEDVEQALHAAAESAARTGARQAQLRAVWLLGRWYYDRAELDRSRDYFTQAWQLAQEIGSSWAPYGFDSRFSLLLIAHLVGDWDEVGVLADVSGQSPPVMPEATLRAGLLTVQAGRGEVDQLGVAPRLRQQWEADGVVAITAAPATIELHGVAGDRSAALAVHDDAVETLSRLWRGRFNGQVRLAAVTLGALARGLDTEAADVRRRVVADADRVRESADLALRAQRESTDDWGPEGIAWARRLHAEHLRLCRLAGVDAPAEDELVAAWRADLAGFEALGHVVEIARSRTRLAAALPTGAEEVRTLLAAARACAERLGAKPLLAELDALGGPGPRARGNDDLTPREQEILTLVAAGRSNGEIGKQLFISTKTVSVHVSHILAKLGAGGRTEAAAIARREGLLG</sequence>
<dbReference type="GO" id="GO:0004016">
    <property type="term" value="F:adenylate cyclase activity"/>
    <property type="evidence" value="ECO:0007669"/>
    <property type="project" value="TreeGrafter"/>
</dbReference>
<evidence type="ECO:0000313" key="5">
    <source>
        <dbReference type="Proteomes" id="UP000281708"/>
    </source>
</evidence>
<dbReference type="Pfam" id="PF13191">
    <property type="entry name" value="AAA_16"/>
    <property type="match status" value="1"/>
</dbReference>
<dbReference type="InterPro" id="IPR027417">
    <property type="entry name" value="P-loop_NTPase"/>
</dbReference>
<evidence type="ECO:0000313" key="4">
    <source>
        <dbReference type="EMBL" id="RLV47873.1"/>
    </source>
</evidence>
<dbReference type="Pfam" id="PF00196">
    <property type="entry name" value="GerE"/>
    <property type="match status" value="1"/>
</dbReference>
<dbReference type="Gene3D" id="1.25.40.10">
    <property type="entry name" value="Tetratricopeptide repeat domain"/>
    <property type="match status" value="1"/>
</dbReference>
<comment type="caution">
    <text evidence="4">The sequence shown here is derived from an EMBL/GenBank/DDBJ whole genome shotgun (WGS) entry which is preliminary data.</text>
</comment>
<dbReference type="InterPro" id="IPR016032">
    <property type="entry name" value="Sig_transdc_resp-reg_C-effctor"/>
</dbReference>
<dbReference type="CDD" id="cd06170">
    <property type="entry name" value="LuxR_C_like"/>
    <property type="match status" value="1"/>
</dbReference>
<dbReference type="SUPFAM" id="SSF52540">
    <property type="entry name" value="P-loop containing nucleoside triphosphate hydrolases"/>
    <property type="match status" value="1"/>
</dbReference>
<dbReference type="PROSITE" id="PS00622">
    <property type="entry name" value="HTH_LUXR_1"/>
    <property type="match status" value="1"/>
</dbReference>
<name>A0A3L8NZ75_9ACTN</name>
<dbReference type="EMBL" id="RDBE01000010">
    <property type="protein sequence ID" value="RLV47873.1"/>
    <property type="molecule type" value="Genomic_DNA"/>
</dbReference>
<evidence type="ECO:0000259" key="3">
    <source>
        <dbReference type="PROSITE" id="PS50043"/>
    </source>
</evidence>
<evidence type="ECO:0000256" key="2">
    <source>
        <dbReference type="ARBA" id="ARBA00022840"/>
    </source>
</evidence>
<dbReference type="InterPro" id="IPR041664">
    <property type="entry name" value="AAA_16"/>
</dbReference>
<dbReference type="GO" id="GO:0003677">
    <property type="term" value="F:DNA binding"/>
    <property type="evidence" value="ECO:0007669"/>
    <property type="project" value="InterPro"/>
</dbReference>
<proteinExistence type="predicted"/>
<organism evidence="4 5">
    <name type="scientific">Nocardioides mangrovicus</name>
    <dbReference type="NCBI Taxonomy" id="2478913"/>
    <lineage>
        <taxon>Bacteria</taxon>
        <taxon>Bacillati</taxon>
        <taxon>Actinomycetota</taxon>
        <taxon>Actinomycetes</taxon>
        <taxon>Propionibacteriales</taxon>
        <taxon>Nocardioidaceae</taxon>
        <taxon>Nocardioides</taxon>
    </lineage>
</organism>
<dbReference type="AlphaFoldDB" id="A0A3L8NZ75"/>
<evidence type="ECO:0000256" key="1">
    <source>
        <dbReference type="ARBA" id="ARBA00022741"/>
    </source>
</evidence>
<dbReference type="PROSITE" id="PS50043">
    <property type="entry name" value="HTH_LUXR_2"/>
    <property type="match status" value="1"/>
</dbReference>
<keyword evidence="5" id="KW-1185">Reference proteome</keyword>
<dbReference type="InterPro" id="IPR036388">
    <property type="entry name" value="WH-like_DNA-bd_sf"/>
</dbReference>
<dbReference type="PANTHER" id="PTHR16305:SF35">
    <property type="entry name" value="TRANSCRIPTIONAL ACTIVATOR DOMAIN"/>
    <property type="match status" value="1"/>
</dbReference>
<dbReference type="GO" id="GO:0005524">
    <property type="term" value="F:ATP binding"/>
    <property type="evidence" value="ECO:0007669"/>
    <property type="project" value="UniProtKB-KW"/>
</dbReference>
<keyword evidence="1" id="KW-0547">Nucleotide-binding</keyword>
<dbReference type="GO" id="GO:0006355">
    <property type="term" value="P:regulation of DNA-templated transcription"/>
    <property type="evidence" value="ECO:0007669"/>
    <property type="project" value="InterPro"/>
</dbReference>
<dbReference type="Gene3D" id="1.10.10.10">
    <property type="entry name" value="Winged helix-like DNA-binding domain superfamily/Winged helix DNA-binding domain"/>
    <property type="match status" value="1"/>
</dbReference>
<reference evidence="4 5" key="1">
    <citation type="submission" date="2018-10" db="EMBL/GenBank/DDBJ databases">
        <title>Marmoricola sp. 4Q3S-7 whole genome shotgun sequence.</title>
        <authorList>
            <person name="Li F."/>
        </authorList>
    </citation>
    <scope>NUCLEOTIDE SEQUENCE [LARGE SCALE GENOMIC DNA]</scope>
    <source>
        <strain evidence="4 5">4Q3S-7</strain>
    </source>
</reference>
<protein>
    <submittedName>
        <fullName evidence="4">Helix-turn-helix transcriptional regulator</fullName>
    </submittedName>
</protein>
<dbReference type="PRINTS" id="PR00038">
    <property type="entry name" value="HTHLUXR"/>
</dbReference>
<accession>A0A3L8NZ75</accession>
<dbReference type="InterPro" id="IPR000792">
    <property type="entry name" value="Tscrpt_reg_LuxR_C"/>
</dbReference>
<feature type="domain" description="HTH luxR-type" evidence="3">
    <location>
        <begin position="914"/>
        <end position="979"/>
    </location>
</feature>
<dbReference type="PANTHER" id="PTHR16305">
    <property type="entry name" value="TESTICULAR SOLUBLE ADENYLYL CYCLASE"/>
    <property type="match status" value="1"/>
</dbReference>
<keyword evidence="2" id="KW-0067">ATP-binding</keyword>
<dbReference type="SMART" id="SM00421">
    <property type="entry name" value="HTH_LUXR"/>
    <property type="match status" value="1"/>
</dbReference>
<dbReference type="InterPro" id="IPR011990">
    <property type="entry name" value="TPR-like_helical_dom_sf"/>
</dbReference>
<dbReference type="Proteomes" id="UP000281708">
    <property type="component" value="Unassembled WGS sequence"/>
</dbReference>
<gene>
    <name evidence="4" type="ORF">D9V37_17300</name>
</gene>
<dbReference type="GO" id="GO:0005737">
    <property type="term" value="C:cytoplasm"/>
    <property type="evidence" value="ECO:0007669"/>
    <property type="project" value="TreeGrafter"/>
</dbReference>